<dbReference type="KEGG" id="vg:6870707"/>
<dbReference type="RefSeq" id="YP_002213692.1">
    <property type="nucleotide sequence ID" value="NC_011201.1"/>
</dbReference>
<dbReference type="GeneID" id="6870707"/>
<evidence type="ECO:0000313" key="2">
    <source>
        <dbReference type="Proteomes" id="UP000001854"/>
    </source>
</evidence>
<accession>B5BTT9</accession>
<reference evidence="1 2" key="1">
    <citation type="journal article" date="2009" name="J. Bacteriol.">
        <title>Genomic characterization of Ralstonia solanacearum phage phiRSB1, a T7-like wide-host-range phage.</title>
        <authorList>
            <person name="Kawasaki T."/>
            <person name="Shimizu M."/>
            <person name="Satsuma H."/>
            <person name="Fujiwara A."/>
            <person name="Fujie M."/>
            <person name="Usami S."/>
            <person name="Yamada T."/>
        </authorList>
    </citation>
    <scope>NUCLEOTIDE SEQUENCE [LARGE SCALE GENOMIC DNA]</scope>
</reference>
<proteinExistence type="predicted"/>
<protein>
    <submittedName>
        <fullName evidence="1">Uncharacterized protein</fullName>
    </submittedName>
</protein>
<evidence type="ECO:0000313" key="1">
    <source>
        <dbReference type="EMBL" id="BAG70361.1"/>
    </source>
</evidence>
<dbReference type="Proteomes" id="UP000001854">
    <property type="component" value="Segment"/>
</dbReference>
<organism evidence="1 2">
    <name type="scientific">Ralstonia phage RSB1</name>
    <dbReference type="NCBI Taxonomy" id="551790"/>
    <lineage>
        <taxon>Viruses</taxon>
        <taxon>Duplodnaviria</taxon>
        <taxon>Heunggongvirae</taxon>
        <taxon>Uroviricota</taxon>
        <taxon>Caudoviricetes</taxon>
        <taxon>Autographivirales</taxon>
        <taxon>Autonotataviridae</taxon>
        <taxon>Okabevirinae</taxon>
        <taxon>Higashivirus</taxon>
        <taxon>Higashivirus RSB1</taxon>
    </lineage>
</organism>
<name>B5BTT9_9CAUD</name>
<sequence>MWCASWGAYGGSTASRPADLWRATGNRCGVCSRHLLERLMRKLIRAVKAALQAEYIRWFGYTVVVHWEGERYEHKACTERGALDWVRCYGTDADVFVYEFDRAAFGRSVTA</sequence>
<dbReference type="EMBL" id="AB451219">
    <property type="protein sequence ID" value="BAG70361.1"/>
    <property type="molecule type" value="Genomic_DNA"/>
</dbReference>
<keyword evidence="2" id="KW-1185">Reference proteome</keyword>